<gene>
    <name evidence="1" type="ORF">FHR83_008703</name>
</gene>
<name>A0A7W5FJT0_9ACTN</name>
<protein>
    <submittedName>
        <fullName evidence="1">Uncharacterized protein</fullName>
    </submittedName>
</protein>
<dbReference type="AlphaFoldDB" id="A0A7W5FJT0"/>
<dbReference type="Proteomes" id="UP000590749">
    <property type="component" value="Unassembled WGS sequence"/>
</dbReference>
<accession>A0A7W5FJT0</accession>
<proteinExistence type="predicted"/>
<comment type="caution">
    <text evidence="1">The sequence shown here is derived from an EMBL/GenBank/DDBJ whole genome shotgun (WGS) entry which is preliminary data.</text>
</comment>
<evidence type="ECO:0000313" key="1">
    <source>
        <dbReference type="EMBL" id="MBB3100976.1"/>
    </source>
</evidence>
<dbReference type="EMBL" id="JACHXF010000031">
    <property type="protein sequence ID" value="MBB3100976.1"/>
    <property type="molecule type" value="Genomic_DNA"/>
</dbReference>
<dbReference type="RefSeq" id="WP_183227119.1">
    <property type="nucleotide sequence ID" value="NZ_BMPW01000036.1"/>
</dbReference>
<keyword evidence="2" id="KW-1185">Reference proteome</keyword>
<evidence type="ECO:0000313" key="2">
    <source>
        <dbReference type="Proteomes" id="UP000590749"/>
    </source>
</evidence>
<reference evidence="1 2" key="1">
    <citation type="submission" date="2020-08" db="EMBL/GenBank/DDBJ databases">
        <title>Genomic Encyclopedia of Type Strains, Phase III (KMG-III): the genomes of soil and plant-associated and newly described type strains.</title>
        <authorList>
            <person name="Whitman W."/>
        </authorList>
    </citation>
    <scope>NUCLEOTIDE SEQUENCE [LARGE SCALE GENOMIC DNA]</scope>
    <source>
        <strain evidence="1 2">CECT 3287</strain>
    </source>
</reference>
<organism evidence="1 2">
    <name type="scientific">Actinoplanes campanulatus</name>
    <dbReference type="NCBI Taxonomy" id="113559"/>
    <lineage>
        <taxon>Bacteria</taxon>
        <taxon>Bacillati</taxon>
        <taxon>Actinomycetota</taxon>
        <taxon>Actinomycetes</taxon>
        <taxon>Micromonosporales</taxon>
        <taxon>Micromonosporaceae</taxon>
        <taxon>Actinoplanes</taxon>
    </lineage>
</organism>
<sequence length="84" mass="9144">MQVVLTLGRDEIRRLAAVLCEVGVAMFRAEFFIRTGGSQPNIEAIAEQLVSVADGKPAEFEVPVLLGIENEENPRRPRPIPSAG</sequence>